<evidence type="ECO:0000313" key="4">
    <source>
        <dbReference type="EMBL" id="BDG59496.1"/>
    </source>
</evidence>
<dbReference type="SMART" id="SM00487">
    <property type="entry name" value="DEXDc"/>
    <property type="match status" value="1"/>
</dbReference>
<dbReference type="Proteomes" id="UP001163687">
    <property type="component" value="Chromosome"/>
</dbReference>
<dbReference type="Gene3D" id="3.40.50.10810">
    <property type="entry name" value="Tandem AAA-ATPase domain"/>
    <property type="match status" value="1"/>
</dbReference>
<sequence>MFVFHGTWAPFAAGGRFFVWAEDATRLPGKRRRPAHKTIPVHPFQAPPGGLVQFLPGATEMTCVLRLPGAEGTGPLPSPDLAAQGVADFERGTGAQPRLMAWNVAGLALEPARAVTWLAALPDRPGQPYYRFGADLRCWTLAARLALELLARGRFVPAVHPDAPAAVWQPVLSAGADQERVQALAGALPPVCRALAPAGADPATYPAPDALALVTGFLQAGADALIRRWLGETPAAERAGRAPRPVPGVAGRWLEALAAPTAAIPGTPAEVDTLRTRLSAWSAPVVQGQAPAAFRTCFRLEPPDGDDAGDGASWALHVLLQAADDPSLLVPAAEVWRARGSTLRYLNRRLDHPQERLLADLGVAARLFPPLERALDEARPESCPLTPTEAYLFLKEGALLLQESGLGVLLPASLAGGARLGARLRVRSSSASPRAGAGGGLGLSDLLDVDWEIVLGDQPLSREELHRLARLKVPLVRMRGQWVEVNPERLADALRRLERQGRTLTVGDALRLAAGAGEAAPGLPVVGVDAEGAAADLLRRLSGDGTLEELPTPAGLRGQLRPYQVRGFSWLAFLRERGIGACLADDMGLGKTVQVIALWLHERAAGLAAGPTLLVCPTSVVGNWQRELARFAPSLRVLVHHGADRLRGEDFRAEAEAHDVVITTYALAQRDAADLAAMTWNGIVLDEAQNIKNPATRQSQSLRALRAGYRIALTGTPVENRLGDLWSIMEFLNPGYLGSAQAFHRQFAVPIERYRDAEAAARLQRLVRPFILRRVKTDPAIIQDLPEKQELPVYVNLTPEQATLYAAVAEEMLERIAAADGIERRGLVLSALTKLKQVCNHPAHLLGDGSALPGRSGKLDRLAEMLEEVLEEGDAALVFTQFTEMGTLLQRFLRETFGQEVLFLHGGVPRAARSRMVERFQAADGPQIMVLSLKAGGVGLNLTRASHVFHFDRWWNPAVENQATDRAYRIGQHRRVMVHKLISAGTVEEKIDALIASKRELAERVVGTGEAWLTELSDDELRGLLSLDRE</sequence>
<dbReference type="PROSITE" id="PS51194">
    <property type="entry name" value="HELICASE_CTER"/>
    <property type="match status" value="1"/>
</dbReference>
<dbReference type="KEGG" id="cmic:caldi_05860"/>
<dbReference type="SUPFAM" id="SSF52540">
    <property type="entry name" value="P-loop containing nucleoside triphosphate hydrolases"/>
    <property type="match status" value="2"/>
</dbReference>
<gene>
    <name evidence="4" type="ORF">caldi_05860</name>
</gene>
<reference evidence="4" key="1">
    <citation type="submission" date="2022-03" db="EMBL/GenBank/DDBJ databases">
        <title>Complete genome sequence of Caldinitratiruptor microaerophilus.</title>
        <authorList>
            <person name="Mukaiyama R."/>
            <person name="Nishiyama T."/>
            <person name="Ueda K."/>
        </authorList>
    </citation>
    <scope>NUCLEOTIDE SEQUENCE</scope>
    <source>
        <strain evidence="4">JCM 16183</strain>
    </source>
</reference>
<keyword evidence="4" id="KW-0547">Nucleotide-binding</keyword>
<dbReference type="Pfam" id="PF00271">
    <property type="entry name" value="Helicase_C"/>
    <property type="match status" value="1"/>
</dbReference>
<evidence type="ECO:0000256" key="1">
    <source>
        <dbReference type="ARBA" id="ARBA00022801"/>
    </source>
</evidence>
<dbReference type="AlphaFoldDB" id="A0AA35G6Y2"/>
<accession>A0AA35G6Y2</accession>
<keyword evidence="4" id="KW-0067">ATP-binding</keyword>
<evidence type="ECO:0000259" key="2">
    <source>
        <dbReference type="PROSITE" id="PS51192"/>
    </source>
</evidence>
<dbReference type="GO" id="GO:0005524">
    <property type="term" value="F:ATP binding"/>
    <property type="evidence" value="ECO:0007669"/>
    <property type="project" value="InterPro"/>
</dbReference>
<keyword evidence="1" id="KW-0378">Hydrolase</keyword>
<dbReference type="EMBL" id="AP025628">
    <property type="protein sequence ID" value="BDG59496.1"/>
    <property type="molecule type" value="Genomic_DNA"/>
</dbReference>
<dbReference type="InterPro" id="IPR000330">
    <property type="entry name" value="SNF2_N"/>
</dbReference>
<name>A0AA35G6Y2_9FIRM</name>
<dbReference type="SMART" id="SM00490">
    <property type="entry name" value="HELICc"/>
    <property type="match status" value="1"/>
</dbReference>
<dbReference type="GO" id="GO:0016787">
    <property type="term" value="F:hydrolase activity"/>
    <property type="evidence" value="ECO:0007669"/>
    <property type="project" value="UniProtKB-KW"/>
</dbReference>
<dbReference type="CDD" id="cd18793">
    <property type="entry name" value="SF2_C_SNF"/>
    <property type="match status" value="1"/>
</dbReference>
<keyword evidence="5" id="KW-1185">Reference proteome</keyword>
<dbReference type="Gene3D" id="3.40.50.300">
    <property type="entry name" value="P-loop containing nucleotide triphosphate hydrolases"/>
    <property type="match status" value="1"/>
</dbReference>
<dbReference type="InterPro" id="IPR038718">
    <property type="entry name" value="SNF2-like_sf"/>
</dbReference>
<dbReference type="PROSITE" id="PS51192">
    <property type="entry name" value="HELICASE_ATP_BIND_1"/>
    <property type="match status" value="1"/>
</dbReference>
<dbReference type="CDD" id="cd18012">
    <property type="entry name" value="DEXQc_arch_SWI2_SNF2"/>
    <property type="match status" value="1"/>
</dbReference>
<organism evidence="4 5">
    <name type="scientific">Caldinitratiruptor microaerophilus</name>
    <dbReference type="NCBI Taxonomy" id="671077"/>
    <lineage>
        <taxon>Bacteria</taxon>
        <taxon>Bacillati</taxon>
        <taxon>Bacillota</taxon>
        <taxon>Clostridia</taxon>
        <taxon>Eubacteriales</taxon>
        <taxon>Symbiobacteriaceae</taxon>
        <taxon>Caldinitratiruptor</taxon>
    </lineage>
</organism>
<dbReference type="InterPro" id="IPR014001">
    <property type="entry name" value="Helicase_ATP-bd"/>
</dbReference>
<evidence type="ECO:0000259" key="3">
    <source>
        <dbReference type="PROSITE" id="PS51194"/>
    </source>
</evidence>
<dbReference type="InterPro" id="IPR022138">
    <property type="entry name" value="DUF3670"/>
</dbReference>
<dbReference type="InterPro" id="IPR027417">
    <property type="entry name" value="P-loop_NTPase"/>
</dbReference>
<dbReference type="InterPro" id="IPR049730">
    <property type="entry name" value="SNF2/RAD54-like_C"/>
</dbReference>
<dbReference type="Pfam" id="PF00176">
    <property type="entry name" value="SNF2-rel_dom"/>
    <property type="match status" value="1"/>
</dbReference>
<dbReference type="Pfam" id="PF12419">
    <property type="entry name" value="DUF3670"/>
    <property type="match status" value="1"/>
</dbReference>
<dbReference type="FunFam" id="3.40.50.300:FF:000533">
    <property type="entry name" value="Helicase, Snf2 family"/>
    <property type="match status" value="1"/>
</dbReference>
<dbReference type="PANTHER" id="PTHR10799">
    <property type="entry name" value="SNF2/RAD54 HELICASE FAMILY"/>
    <property type="match status" value="1"/>
</dbReference>
<keyword evidence="4" id="KW-0347">Helicase</keyword>
<feature type="domain" description="Helicase C-terminal" evidence="3">
    <location>
        <begin position="861"/>
        <end position="1017"/>
    </location>
</feature>
<protein>
    <submittedName>
        <fullName evidence="4">Helicase</fullName>
    </submittedName>
</protein>
<evidence type="ECO:0000313" key="5">
    <source>
        <dbReference type="Proteomes" id="UP001163687"/>
    </source>
</evidence>
<dbReference type="GO" id="GO:0004386">
    <property type="term" value="F:helicase activity"/>
    <property type="evidence" value="ECO:0007669"/>
    <property type="project" value="UniProtKB-KW"/>
</dbReference>
<proteinExistence type="predicted"/>
<dbReference type="InterPro" id="IPR001650">
    <property type="entry name" value="Helicase_C-like"/>
</dbReference>
<feature type="domain" description="Helicase ATP-binding" evidence="2">
    <location>
        <begin position="572"/>
        <end position="735"/>
    </location>
</feature>